<comment type="caution">
    <text evidence="1">The sequence shown here is derived from an EMBL/GenBank/DDBJ whole genome shotgun (WGS) entry which is preliminary data.</text>
</comment>
<dbReference type="PANTHER" id="PTHR33593:SF3">
    <property type="entry name" value="DUF1442 FAMILY PROTEIN"/>
    <property type="match status" value="1"/>
</dbReference>
<dbReference type="InterPro" id="IPR029063">
    <property type="entry name" value="SAM-dependent_MTases_sf"/>
</dbReference>
<sequence>MACWSPENATNAYIRTLKMERKEKEPNAAEFISALAAGNNAQVMVLACAQKMITENLLALVAAAHQTGGQVICIVPTHIELQSSKHALESDARFVKFIIGNAHDLLLNEYKEADFFLIDCGLEDYEGIMRGLVHARKGDEKRGVMVGFNAFCKGSTWQWGGLGTHLLPIGDGLLITKVGGCCGHVERGKDLVRKSNWVVKIDKCTGEEHVFRVTSPQKKLARDCCLIYRTSW</sequence>
<accession>A0A9Q1KPY2</accession>
<dbReference type="PANTHER" id="PTHR33593">
    <property type="entry name" value="DUF1442 FAMILY PROTEIN"/>
    <property type="match status" value="1"/>
</dbReference>
<name>A0A9Q1KPY2_9CARY</name>
<dbReference type="InterPro" id="IPR009902">
    <property type="entry name" value="DUF1442"/>
</dbReference>
<protein>
    <submittedName>
        <fullName evidence="1">Uncharacterized protein</fullName>
    </submittedName>
</protein>
<evidence type="ECO:0000313" key="2">
    <source>
        <dbReference type="Proteomes" id="UP001153076"/>
    </source>
</evidence>
<reference evidence="1" key="1">
    <citation type="submission" date="2022-04" db="EMBL/GenBank/DDBJ databases">
        <title>Carnegiea gigantea Genome sequencing and assembly v2.</title>
        <authorList>
            <person name="Copetti D."/>
            <person name="Sanderson M.J."/>
            <person name="Burquez A."/>
            <person name="Wojciechowski M.F."/>
        </authorList>
    </citation>
    <scope>NUCLEOTIDE SEQUENCE</scope>
    <source>
        <strain evidence="1">SGP5-SGP5p</strain>
        <tissue evidence="1">Aerial part</tissue>
    </source>
</reference>
<dbReference type="EMBL" id="JAKOGI010000028">
    <property type="protein sequence ID" value="KAJ8448646.1"/>
    <property type="molecule type" value="Genomic_DNA"/>
</dbReference>
<gene>
    <name evidence="1" type="ORF">Cgig2_010533</name>
</gene>
<proteinExistence type="predicted"/>
<dbReference type="Pfam" id="PF07279">
    <property type="entry name" value="DUF1442"/>
    <property type="match status" value="1"/>
</dbReference>
<evidence type="ECO:0000313" key="1">
    <source>
        <dbReference type="EMBL" id="KAJ8448646.1"/>
    </source>
</evidence>
<keyword evidence="2" id="KW-1185">Reference proteome</keyword>
<organism evidence="1 2">
    <name type="scientific">Carnegiea gigantea</name>
    <dbReference type="NCBI Taxonomy" id="171969"/>
    <lineage>
        <taxon>Eukaryota</taxon>
        <taxon>Viridiplantae</taxon>
        <taxon>Streptophyta</taxon>
        <taxon>Embryophyta</taxon>
        <taxon>Tracheophyta</taxon>
        <taxon>Spermatophyta</taxon>
        <taxon>Magnoliopsida</taxon>
        <taxon>eudicotyledons</taxon>
        <taxon>Gunneridae</taxon>
        <taxon>Pentapetalae</taxon>
        <taxon>Caryophyllales</taxon>
        <taxon>Cactineae</taxon>
        <taxon>Cactaceae</taxon>
        <taxon>Cactoideae</taxon>
        <taxon>Echinocereeae</taxon>
        <taxon>Carnegiea</taxon>
    </lineage>
</organism>
<dbReference type="Gene3D" id="3.40.50.150">
    <property type="entry name" value="Vaccinia Virus protein VP39"/>
    <property type="match status" value="1"/>
</dbReference>
<dbReference type="AlphaFoldDB" id="A0A9Q1KPY2"/>
<dbReference type="OrthoDB" id="1920785at2759"/>
<dbReference type="Proteomes" id="UP001153076">
    <property type="component" value="Unassembled WGS sequence"/>
</dbReference>